<accession>A0A4Q1D979</accession>
<dbReference type="Gene3D" id="1.20.1600.10">
    <property type="entry name" value="Outer membrane efflux proteins (OEP)"/>
    <property type="match status" value="1"/>
</dbReference>
<evidence type="ECO:0000313" key="3">
    <source>
        <dbReference type="EMBL" id="RXK85881.1"/>
    </source>
</evidence>
<feature type="chain" id="PRO_5020920999" evidence="2">
    <location>
        <begin position="26"/>
        <end position="437"/>
    </location>
</feature>
<proteinExistence type="inferred from homology"/>
<dbReference type="PANTHER" id="PTHR30203:SF23">
    <property type="entry name" value="OUTER MEMBRANE EFFLUX PROTEIN"/>
    <property type="match status" value="1"/>
</dbReference>
<evidence type="ECO:0000256" key="2">
    <source>
        <dbReference type="SAM" id="SignalP"/>
    </source>
</evidence>
<comment type="similarity">
    <text evidence="1">Belongs to the outer membrane factor (OMF) (TC 1.B.17) family.</text>
</comment>
<reference evidence="3 4" key="1">
    <citation type="submission" date="2019-01" db="EMBL/GenBank/DDBJ databases">
        <title>Filimonas sp. strain TTM-71.</title>
        <authorList>
            <person name="Chen W.-M."/>
        </authorList>
    </citation>
    <scope>NUCLEOTIDE SEQUENCE [LARGE SCALE GENOMIC DNA]</scope>
    <source>
        <strain evidence="3 4">TTM-71</strain>
    </source>
</reference>
<sequence length="437" mass="49241">MKRLYPAWGVAALVSILLLQSKAHAQVSSYTDTLRLSLPDAEKRFIDSNLQLLAAHYDVDAQKALIKQAGLWDNPVLSTDHMITADNKWFPYGKTTSDGAPLSQYAIQLEQLIYTAGKRGKQINMAVTNGRISELQLQDLLRNLRYQLHAGYYMVAKQIAYRQIYQEQLAQLQKLSSGMKTQLEAGNIARKDYLRIQALVLSLQQDMAELDRDIADTQTDLRVLLQVKDGSFILPATNATALFAGVNASMPEQIDAVIASGEQNNPYYQLQQAQVLYQQQNLAYQKALRVPDVTVQTNFDKNSNVAINYWGVGFSVPLPLFNRNQGNIKSAEATIKQQQALTQDAATSLRQDIRNAYQKLAIALQQHNSSREQFYEDYRGMQENMVKSYALKQVGLPEFIDFFTDFTTSQQRLIAQQLNLALAKEQLNYAVGTDVVK</sequence>
<dbReference type="Pfam" id="PF02321">
    <property type="entry name" value="OEP"/>
    <property type="match status" value="1"/>
</dbReference>
<feature type="signal peptide" evidence="2">
    <location>
        <begin position="1"/>
        <end position="25"/>
    </location>
</feature>
<dbReference type="OrthoDB" id="9791261at2"/>
<dbReference type="InterPro" id="IPR003423">
    <property type="entry name" value="OMP_efflux"/>
</dbReference>
<dbReference type="RefSeq" id="WP_129001632.1">
    <property type="nucleotide sequence ID" value="NZ_SDHZ01000001.1"/>
</dbReference>
<dbReference type="InterPro" id="IPR010131">
    <property type="entry name" value="MdtP/NodT-like"/>
</dbReference>
<dbReference type="SUPFAM" id="SSF56954">
    <property type="entry name" value="Outer membrane efflux proteins (OEP)"/>
    <property type="match status" value="1"/>
</dbReference>
<comment type="caution">
    <text evidence="3">The sequence shown here is derived from an EMBL/GenBank/DDBJ whole genome shotgun (WGS) entry which is preliminary data.</text>
</comment>
<dbReference type="EMBL" id="SDHZ01000001">
    <property type="protein sequence ID" value="RXK85881.1"/>
    <property type="molecule type" value="Genomic_DNA"/>
</dbReference>
<evidence type="ECO:0000256" key="1">
    <source>
        <dbReference type="ARBA" id="ARBA00007613"/>
    </source>
</evidence>
<dbReference type="AlphaFoldDB" id="A0A4Q1D979"/>
<keyword evidence="4" id="KW-1185">Reference proteome</keyword>
<dbReference type="GO" id="GO:0015562">
    <property type="term" value="F:efflux transmembrane transporter activity"/>
    <property type="evidence" value="ECO:0007669"/>
    <property type="project" value="InterPro"/>
</dbReference>
<dbReference type="Proteomes" id="UP000290545">
    <property type="component" value="Unassembled WGS sequence"/>
</dbReference>
<protein>
    <submittedName>
        <fullName evidence="3">TolC family protein</fullName>
    </submittedName>
</protein>
<name>A0A4Q1D979_9BACT</name>
<organism evidence="3 4">
    <name type="scientific">Filimonas effusa</name>
    <dbReference type="NCBI Taxonomy" id="2508721"/>
    <lineage>
        <taxon>Bacteria</taxon>
        <taxon>Pseudomonadati</taxon>
        <taxon>Bacteroidota</taxon>
        <taxon>Chitinophagia</taxon>
        <taxon>Chitinophagales</taxon>
        <taxon>Chitinophagaceae</taxon>
        <taxon>Filimonas</taxon>
    </lineage>
</organism>
<dbReference type="PANTHER" id="PTHR30203">
    <property type="entry name" value="OUTER MEMBRANE CATION EFFLUX PROTEIN"/>
    <property type="match status" value="1"/>
</dbReference>
<evidence type="ECO:0000313" key="4">
    <source>
        <dbReference type="Proteomes" id="UP000290545"/>
    </source>
</evidence>
<gene>
    <name evidence="3" type="ORF">ESB13_03465</name>
</gene>
<keyword evidence="2" id="KW-0732">Signal</keyword>